<dbReference type="EMBL" id="CP049887">
    <property type="protein sequence ID" value="QIL49741.1"/>
    <property type="molecule type" value="Genomic_DNA"/>
</dbReference>
<dbReference type="Gene3D" id="3.40.50.2300">
    <property type="match status" value="1"/>
</dbReference>
<evidence type="ECO:0000259" key="12">
    <source>
        <dbReference type="PROSITE" id="PS51755"/>
    </source>
</evidence>
<feature type="domain" description="OmpR/PhoB-type" evidence="12">
    <location>
        <begin position="131"/>
        <end position="230"/>
    </location>
</feature>
<feature type="domain" description="Response regulatory" evidence="11">
    <location>
        <begin position="4"/>
        <end position="117"/>
    </location>
</feature>
<keyword evidence="4" id="KW-0805">Transcription regulation</keyword>
<organism evidence="13 14">
    <name type="scientific">Vagococcus hydrophili</name>
    <dbReference type="NCBI Taxonomy" id="2714947"/>
    <lineage>
        <taxon>Bacteria</taxon>
        <taxon>Bacillati</taxon>
        <taxon>Bacillota</taxon>
        <taxon>Bacilli</taxon>
        <taxon>Lactobacillales</taxon>
        <taxon>Enterococcaceae</taxon>
        <taxon>Vagococcus</taxon>
    </lineage>
</organism>
<evidence type="ECO:0000313" key="14">
    <source>
        <dbReference type="Proteomes" id="UP000501747"/>
    </source>
</evidence>
<dbReference type="Pfam" id="PF00486">
    <property type="entry name" value="Trans_reg_C"/>
    <property type="match status" value="1"/>
</dbReference>
<keyword evidence="7" id="KW-0804">Transcription</keyword>
<dbReference type="PROSITE" id="PS50110">
    <property type="entry name" value="RESPONSE_REGULATORY"/>
    <property type="match status" value="1"/>
</dbReference>
<evidence type="ECO:0000256" key="6">
    <source>
        <dbReference type="ARBA" id="ARBA00023159"/>
    </source>
</evidence>
<dbReference type="Gene3D" id="6.10.250.690">
    <property type="match status" value="1"/>
</dbReference>
<dbReference type="Proteomes" id="UP000501747">
    <property type="component" value="Chromosome"/>
</dbReference>
<dbReference type="FunFam" id="3.40.50.2300:FF:000001">
    <property type="entry name" value="DNA-binding response regulator PhoB"/>
    <property type="match status" value="1"/>
</dbReference>
<keyword evidence="1" id="KW-0678">Repressor</keyword>
<evidence type="ECO:0000256" key="10">
    <source>
        <dbReference type="PROSITE-ProRule" id="PRU01091"/>
    </source>
</evidence>
<protein>
    <submittedName>
        <fullName evidence="13">Response regulator transcription factor</fullName>
    </submittedName>
</protein>
<dbReference type="RefSeq" id="WP_166036022.1">
    <property type="nucleotide sequence ID" value="NZ_CP049887.1"/>
</dbReference>
<dbReference type="PANTHER" id="PTHR48111:SF40">
    <property type="entry name" value="PHOSPHATE REGULON TRANSCRIPTIONAL REGULATORY PROTEIN PHOB"/>
    <property type="match status" value="1"/>
</dbReference>
<evidence type="ECO:0000313" key="13">
    <source>
        <dbReference type="EMBL" id="QIL49741.1"/>
    </source>
</evidence>
<dbReference type="FunFam" id="1.10.10.10:FF:000018">
    <property type="entry name" value="DNA-binding response regulator ResD"/>
    <property type="match status" value="1"/>
</dbReference>
<dbReference type="GO" id="GO:0000976">
    <property type="term" value="F:transcription cis-regulatory region binding"/>
    <property type="evidence" value="ECO:0007669"/>
    <property type="project" value="TreeGrafter"/>
</dbReference>
<proteinExistence type="predicted"/>
<evidence type="ECO:0000256" key="8">
    <source>
        <dbReference type="ARBA" id="ARBA00023316"/>
    </source>
</evidence>
<evidence type="ECO:0000256" key="4">
    <source>
        <dbReference type="ARBA" id="ARBA00023015"/>
    </source>
</evidence>
<dbReference type="GO" id="GO:0000156">
    <property type="term" value="F:phosphorelay response regulator activity"/>
    <property type="evidence" value="ECO:0007669"/>
    <property type="project" value="TreeGrafter"/>
</dbReference>
<evidence type="ECO:0000256" key="3">
    <source>
        <dbReference type="ARBA" id="ARBA00023012"/>
    </source>
</evidence>
<sequence>MSKKILLVEDEEEIAKLVELYLKNEGFNVDVCFDGLEAKEKIMNDTFDLALLDIMLPHVDGLELLQLIRENQNYPVIMLTAKDDEIDKITGLSFGADDYITKPFKPLEVVARVKAQLRRFNQYNQNQEKVSRILTNKALEMNLDKRLVTLNEEVVELTPKEYSILQLLMENQGVALDSEAIFEAVWQEKYYTASNNTIMVHIRHLREKMKDAVEKPKYIKTVWGVGYKID</sequence>
<dbReference type="InterPro" id="IPR001789">
    <property type="entry name" value="Sig_transdc_resp-reg_receiver"/>
</dbReference>
<dbReference type="PROSITE" id="PS51755">
    <property type="entry name" value="OMPR_PHOB"/>
    <property type="match status" value="1"/>
</dbReference>
<feature type="DNA-binding region" description="OmpR/PhoB-type" evidence="10">
    <location>
        <begin position="131"/>
        <end position="230"/>
    </location>
</feature>
<keyword evidence="6" id="KW-0010">Activator</keyword>
<keyword evidence="3" id="KW-0902">Two-component regulatory system</keyword>
<evidence type="ECO:0000256" key="7">
    <source>
        <dbReference type="ARBA" id="ARBA00023163"/>
    </source>
</evidence>
<evidence type="ECO:0000256" key="9">
    <source>
        <dbReference type="PROSITE-ProRule" id="PRU00169"/>
    </source>
</evidence>
<name>A0A6G8AXB2_9ENTE</name>
<dbReference type="GO" id="GO:0032993">
    <property type="term" value="C:protein-DNA complex"/>
    <property type="evidence" value="ECO:0007669"/>
    <property type="project" value="TreeGrafter"/>
</dbReference>
<evidence type="ECO:0000256" key="5">
    <source>
        <dbReference type="ARBA" id="ARBA00023125"/>
    </source>
</evidence>
<dbReference type="InterPro" id="IPR036388">
    <property type="entry name" value="WH-like_DNA-bd_sf"/>
</dbReference>
<evidence type="ECO:0000256" key="2">
    <source>
        <dbReference type="ARBA" id="ARBA00022553"/>
    </source>
</evidence>
<dbReference type="GO" id="GO:0005829">
    <property type="term" value="C:cytosol"/>
    <property type="evidence" value="ECO:0007669"/>
    <property type="project" value="TreeGrafter"/>
</dbReference>
<dbReference type="SMART" id="SM00862">
    <property type="entry name" value="Trans_reg_C"/>
    <property type="match status" value="1"/>
</dbReference>
<dbReference type="GO" id="GO:0006355">
    <property type="term" value="P:regulation of DNA-templated transcription"/>
    <property type="evidence" value="ECO:0007669"/>
    <property type="project" value="InterPro"/>
</dbReference>
<feature type="modified residue" description="4-aspartylphosphate" evidence="9">
    <location>
        <position position="53"/>
    </location>
</feature>
<evidence type="ECO:0000259" key="11">
    <source>
        <dbReference type="PROSITE" id="PS50110"/>
    </source>
</evidence>
<dbReference type="CDD" id="cd17574">
    <property type="entry name" value="REC_OmpR"/>
    <property type="match status" value="1"/>
</dbReference>
<keyword evidence="14" id="KW-1185">Reference proteome</keyword>
<keyword evidence="2 9" id="KW-0597">Phosphoprotein</keyword>
<dbReference type="CDD" id="cd00383">
    <property type="entry name" value="trans_reg_C"/>
    <property type="match status" value="1"/>
</dbReference>
<dbReference type="AlphaFoldDB" id="A0A6G8AXB2"/>
<dbReference type="SMART" id="SM00448">
    <property type="entry name" value="REC"/>
    <property type="match status" value="1"/>
</dbReference>
<dbReference type="Gene3D" id="1.10.10.10">
    <property type="entry name" value="Winged helix-like DNA-binding domain superfamily/Winged helix DNA-binding domain"/>
    <property type="match status" value="1"/>
</dbReference>
<dbReference type="PANTHER" id="PTHR48111">
    <property type="entry name" value="REGULATOR OF RPOS"/>
    <property type="match status" value="1"/>
</dbReference>
<dbReference type="SUPFAM" id="SSF52172">
    <property type="entry name" value="CheY-like"/>
    <property type="match status" value="1"/>
</dbReference>
<evidence type="ECO:0000256" key="1">
    <source>
        <dbReference type="ARBA" id="ARBA00022491"/>
    </source>
</evidence>
<gene>
    <name evidence="13" type="ORF">G7082_04880</name>
</gene>
<accession>A0A6G8AXB2</accession>
<keyword evidence="5 10" id="KW-0238">DNA-binding</keyword>
<reference evidence="13 14" key="1">
    <citation type="submission" date="2020-03" db="EMBL/GenBank/DDBJ databases">
        <title>Vagococcus sp. nov., isolated from beetles.</title>
        <authorList>
            <person name="Hyun D.-W."/>
            <person name="Bae J.-W."/>
        </authorList>
    </citation>
    <scope>NUCLEOTIDE SEQUENCE [LARGE SCALE GENOMIC DNA]</scope>
    <source>
        <strain evidence="13 14">HDW17B</strain>
    </source>
</reference>
<dbReference type="GO" id="GO:0071555">
    <property type="term" value="P:cell wall organization"/>
    <property type="evidence" value="ECO:0007669"/>
    <property type="project" value="UniProtKB-KW"/>
</dbReference>
<dbReference type="KEGG" id="vhy:G7082_04880"/>
<dbReference type="Pfam" id="PF00072">
    <property type="entry name" value="Response_reg"/>
    <property type="match status" value="1"/>
</dbReference>
<dbReference type="InterPro" id="IPR039420">
    <property type="entry name" value="WalR-like"/>
</dbReference>
<dbReference type="InterPro" id="IPR001867">
    <property type="entry name" value="OmpR/PhoB-type_DNA-bd"/>
</dbReference>
<dbReference type="InterPro" id="IPR011006">
    <property type="entry name" value="CheY-like_superfamily"/>
</dbReference>
<keyword evidence="8" id="KW-0961">Cell wall biogenesis/degradation</keyword>